<comment type="function">
    <text evidence="7">Catalyzes the hydrolytic deamination of adenine to hypoxanthine. Plays an important role in the purine salvage pathway and in nitrogen catabolism.</text>
</comment>
<dbReference type="GO" id="GO:0009117">
    <property type="term" value="P:nucleotide metabolic process"/>
    <property type="evidence" value="ECO:0007669"/>
    <property type="project" value="UniProtKB-KW"/>
</dbReference>
<evidence type="ECO:0000259" key="8">
    <source>
        <dbReference type="Pfam" id="PF00962"/>
    </source>
</evidence>
<feature type="active site" description="Proton donor" evidence="7">
    <location>
        <position position="218"/>
    </location>
</feature>
<dbReference type="CDD" id="cd01320">
    <property type="entry name" value="ADA"/>
    <property type="match status" value="1"/>
</dbReference>
<comment type="caution">
    <text evidence="9">The sequence shown here is derived from an EMBL/GenBank/DDBJ whole genome shotgun (WGS) entry which is preliminary data.</text>
</comment>
<feature type="site" description="Important for catalytic activity" evidence="7">
    <location>
        <position position="239"/>
    </location>
</feature>
<dbReference type="InterPro" id="IPR032466">
    <property type="entry name" value="Metal_Hydrolase"/>
</dbReference>
<gene>
    <name evidence="7 9" type="primary">AAH1</name>
    <name evidence="9" type="ORF">LTR09_001498</name>
</gene>
<comment type="subcellular location">
    <subcellularLocation>
        <location evidence="7">Cytoplasm</location>
    </subcellularLocation>
    <subcellularLocation>
        <location evidence="7">Nucleus</location>
    </subcellularLocation>
</comment>
<dbReference type="GO" id="GO:0005829">
    <property type="term" value="C:cytosol"/>
    <property type="evidence" value="ECO:0007669"/>
    <property type="project" value="TreeGrafter"/>
</dbReference>
<dbReference type="GO" id="GO:0006146">
    <property type="term" value="P:adenine catabolic process"/>
    <property type="evidence" value="ECO:0007669"/>
    <property type="project" value="UniProtKB-UniRule"/>
</dbReference>
<evidence type="ECO:0000256" key="5">
    <source>
        <dbReference type="ARBA" id="ARBA00023080"/>
    </source>
</evidence>
<feature type="binding site" evidence="7">
    <location>
        <position position="25"/>
    </location>
    <ligand>
        <name>Zn(2+)</name>
        <dbReference type="ChEBI" id="CHEBI:29105"/>
        <note>catalytic</note>
    </ligand>
</feature>
<keyword evidence="6 7" id="KW-0539">Nucleus</keyword>
<dbReference type="PANTHER" id="PTHR43114">
    <property type="entry name" value="ADENINE DEAMINASE"/>
    <property type="match status" value="1"/>
</dbReference>
<keyword evidence="4 7" id="KW-0862">Zinc</keyword>
<feature type="binding site" evidence="7">
    <location>
        <position position="296"/>
    </location>
    <ligand>
        <name>Zn(2+)</name>
        <dbReference type="ChEBI" id="CHEBI:29105"/>
        <note>catalytic</note>
    </ligand>
</feature>
<dbReference type="EMBL" id="JAWDJX010000003">
    <property type="protein sequence ID" value="KAK3057316.1"/>
    <property type="molecule type" value="Genomic_DNA"/>
</dbReference>
<dbReference type="GO" id="GO:0005634">
    <property type="term" value="C:nucleus"/>
    <property type="evidence" value="ECO:0007669"/>
    <property type="project" value="UniProtKB-SubCell"/>
</dbReference>
<feature type="binding site" evidence="7">
    <location>
        <position position="27"/>
    </location>
    <ligand>
        <name>Zn(2+)</name>
        <dbReference type="ChEBI" id="CHEBI:29105"/>
        <note>catalytic</note>
    </ligand>
</feature>
<keyword evidence="1 7" id="KW-0963">Cytoplasm</keyword>
<keyword evidence="3 7" id="KW-0378">Hydrolase</keyword>
<evidence type="ECO:0000256" key="1">
    <source>
        <dbReference type="ARBA" id="ARBA00022490"/>
    </source>
</evidence>
<dbReference type="GO" id="GO:0008270">
    <property type="term" value="F:zinc ion binding"/>
    <property type="evidence" value="ECO:0007669"/>
    <property type="project" value="UniProtKB-UniRule"/>
</dbReference>
<dbReference type="NCBIfam" id="TIGR01430">
    <property type="entry name" value="aden_deam"/>
    <property type="match status" value="1"/>
</dbReference>
<dbReference type="SUPFAM" id="SSF51556">
    <property type="entry name" value="Metallo-dependent hydrolases"/>
    <property type="match status" value="1"/>
</dbReference>
<dbReference type="EC" id="3.5.4.2" evidence="7"/>
<feature type="binding site" evidence="7">
    <location>
        <position position="215"/>
    </location>
    <ligand>
        <name>Zn(2+)</name>
        <dbReference type="ChEBI" id="CHEBI:29105"/>
        <note>catalytic</note>
    </ligand>
</feature>
<evidence type="ECO:0000313" key="9">
    <source>
        <dbReference type="EMBL" id="KAK3057316.1"/>
    </source>
</evidence>
<comment type="similarity">
    <text evidence="7">Belongs to the metallo-dependent hydrolases superfamily. Adenosine and AMP deaminases family. Adenine deaminase type 2 subfamily.</text>
</comment>
<reference evidence="9" key="1">
    <citation type="submission" date="2023-04" db="EMBL/GenBank/DDBJ databases">
        <title>Black Yeasts Isolated from many extreme environments.</title>
        <authorList>
            <person name="Coleine C."/>
            <person name="Stajich J.E."/>
            <person name="Selbmann L."/>
        </authorList>
    </citation>
    <scope>NUCLEOTIDE SEQUENCE</scope>
    <source>
        <strain evidence="9">CCFEE 5312</strain>
    </source>
</reference>
<comment type="cofactor">
    <cofactor evidence="7">
        <name>Zn(2+)</name>
        <dbReference type="ChEBI" id="CHEBI:29105"/>
    </cofactor>
    <text evidence="7">Binds 1 zinc ion per subunit.</text>
</comment>
<dbReference type="InterPro" id="IPR028892">
    <property type="entry name" value="ADE"/>
</dbReference>
<dbReference type="Proteomes" id="UP001271007">
    <property type="component" value="Unassembled WGS sequence"/>
</dbReference>
<sequence length="358" mass="39494">MRSQNVNSLLPRFVTAANGVPGEHHIHIEGALTPELLFKLASSNAVQLPTDDPAFRSVASLHQRYSEFASLDDFLHYYYIGMSVLVTTSDFEALACDYFEHAARDGVAHAEVFFDPQAHLVRGVSYKAILAGFKIAQAHAFEKFGITSELICCFLRHLPVTDSLATFNLSELQTSIRCGEVVGIGLDSSENGFPPTLFKDIYQQAKALGIRRTAHAGEEGPPSYIRDALDTLEVGRIDHGIRLANDPALLERVAAQKTLLTVCPWSNVFLKGAKSVSELPIRLFLDAGVQFSINSDDPAYFGNHYILDNYCAVQDAFGLSAQEWKSICEASIHGSWCDEPRKQQLLSKLEAVIADHQH</sequence>
<evidence type="ECO:0000256" key="2">
    <source>
        <dbReference type="ARBA" id="ARBA00022723"/>
    </source>
</evidence>
<feature type="binding site" evidence="7">
    <location>
        <position position="297"/>
    </location>
    <ligand>
        <name>substrate</name>
    </ligand>
</feature>
<evidence type="ECO:0000256" key="6">
    <source>
        <dbReference type="ARBA" id="ARBA00023242"/>
    </source>
</evidence>
<accession>A0AAJ0LW33</accession>
<organism evidence="9 10">
    <name type="scientific">Extremus antarcticus</name>
    <dbReference type="NCBI Taxonomy" id="702011"/>
    <lineage>
        <taxon>Eukaryota</taxon>
        <taxon>Fungi</taxon>
        <taxon>Dikarya</taxon>
        <taxon>Ascomycota</taxon>
        <taxon>Pezizomycotina</taxon>
        <taxon>Dothideomycetes</taxon>
        <taxon>Dothideomycetidae</taxon>
        <taxon>Mycosphaerellales</taxon>
        <taxon>Extremaceae</taxon>
        <taxon>Extremus</taxon>
    </lineage>
</organism>
<dbReference type="GO" id="GO:0009168">
    <property type="term" value="P:purine ribonucleoside monophosphate biosynthetic process"/>
    <property type="evidence" value="ECO:0007669"/>
    <property type="project" value="InterPro"/>
</dbReference>
<evidence type="ECO:0000256" key="3">
    <source>
        <dbReference type="ARBA" id="ARBA00022801"/>
    </source>
</evidence>
<dbReference type="Gene3D" id="3.20.20.140">
    <property type="entry name" value="Metal-dependent hydrolases"/>
    <property type="match status" value="1"/>
</dbReference>
<dbReference type="GO" id="GO:0043103">
    <property type="term" value="P:hypoxanthine salvage"/>
    <property type="evidence" value="ECO:0007669"/>
    <property type="project" value="UniProtKB-UniRule"/>
</dbReference>
<dbReference type="GO" id="GO:0000034">
    <property type="term" value="F:adenine deaminase activity"/>
    <property type="evidence" value="ECO:0007669"/>
    <property type="project" value="UniProtKB-UniRule"/>
</dbReference>
<evidence type="ECO:0000256" key="4">
    <source>
        <dbReference type="ARBA" id="ARBA00022833"/>
    </source>
</evidence>
<keyword evidence="2 7" id="KW-0479">Metal-binding</keyword>
<proteinExistence type="inferred from homology"/>
<protein>
    <recommendedName>
        <fullName evidence="7">Adenine deaminase</fullName>
        <shortName evidence="7">ADE</shortName>
        <ecNumber evidence="7">3.5.4.2</ecNumber>
    </recommendedName>
    <alternativeName>
        <fullName evidence="7">Adenine aminohydrolase</fullName>
        <shortName evidence="7">AAH</shortName>
    </alternativeName>
</protein>
<dbReference type="PROSITE" id="PS00485">
    <property type="entry name" value="A_DEAMINASE"/>
    <property type="match status" value="1"/>
</dbReference>
<dbReference type="PANTHER" id="PTHR43114:SF6">
    <property type="entry name" value="ADENINE DEAMINASE"/>
    <property type="match status" value="1"/>
</dbReference>
<dbReference type="HAMAP" id="MF_01962">
    <property type="entry name" value="Adenine_deaminase"/>
    <property type="match status" value="1"/>
</dbReference>
<dbReference type="FunFam" id="3.20.20.140:FF:000039">
    <property type="entry name" value="Adenine deaminase"/>
    <property type="match status" value="1"/>
</dbReference>
<dbReference type="InterPro" id="IPR001365">
    <property type="entry name" value="A_deaminase_dom"/>
</dbReference>
<comment type="catalytic activity">
    <reaction evidence="7">
        <text>adenine + H2O + H(+) = hypoxanthine + NH4(+)</text>
        <dbReference type="Rhea" id="RHEA:23688"/>
        <dbReference type="ChEBI" id="CHEBI:15377"/>
        <dbReference type="ChEBI" id="CHEBI:15378"/>
        <dbReference type="ChEBI" id="CHEBI:16708"/>
        <dbReference type="ChEBI" id="CHEBI:17368"/>
        <dbReference type="ChEBI" id="CHEBI:28938"/>
        <dbReference type="EC" id="3.5.4.2"/>
    </reaction>
</comment>
<dbReference type="InterPro" id="IPR006650">
    <property type="entry name" value="A/AMP_deam_AS"/>
</dbReference>
<dbReference type="Pfam" id="PF00962">
    <property type="entry name" value="A_deaminase"/>
    <property type="match status" value="1"/>
</dbReference>
<evidence type="ECO:0000256" key="7">
    <source>
        <dbReference type="HAMAP-Rule" id="MF_03145"/>
    </source>
</evidence>
<dbReference type="InterPro" id="IPR006330">
    <property type="entry name" value="Ado/ade_deaminase"/>
</dbReference>
<keyword evidence="10" id="KW-1185">Reference proteome</keyword>
<dbReference type="AlphaFoldDB" id="A0AAJ0LW33"/>
<keyword evidence="5 7" id="KW-0546">Nucleotide metabolism</keyword>
<evidence type="ECO:0000313" key="10">
    <source>
        <dbReference type="Proteomes" id="UP001271007"/>
    </source>
</evidence>
<name>A0AAJ0LW33_9PEZI</name>
<feature type="domain" description="Adenosine deaminase" evidence="8">
    <location>
        <begin position="23"/>
        <end position="351"/>
    </location>
</feature>